<name>A0A7V4LC40_9BACT</name>
<dbReference type="InterPro" id="IPR002146">
    <property type="entry name" value="ATP_synth_b/b'su_bac/chlpt"/>
</dbReference>
<sequence length="200" mass="21873">MKAHVAAMRWWVGIFLGLAGGLLLAGAALAAAGGGEHGMSEAKIQDLIWRTVNFLVFAGILIKLVAKPAKQFFAQRAQDISATFDELAAKKAEAEEALKAAEARLAAVEAERQQIIQQFVAEGEAEKAKILEKAKMVADRIKEMAAFSISQATKQAAQELKQEVAQQAVQMAEELLKKEITFTDQQQLVEEFLQKVVEKH</sequence>
<dbReference type="AlphaFoldDB" id="A0A7V4LC40"/>
<comment type="caution">
    <text evidence="15">The sequence shown here is derived from an EMBL/GenBank/DDBJ whole genome shotgun (WGS) entry which is preliminary data.</text>
</comment>
<keyword evidence="8 12" id="KW-0066">ATP synthesis</keyword>
<feature type="transmembrane region" description="Helical" evidence="12">
    <location>
        <begin position="48"/>
        <end position="66"/>
    </location>
</feature>
<dbReference type="HAMAP" id="MF_01398">
    <property type="entry name" value="ATP_synth_b_bprime"/>
    <property type="match status" value="1"/>
</dbReference>
<dbReference type="GO" id="GO:0046933">
    <property type="term" value="F:proton-transporting ATP synthase activity, rotational mechanism"/>
    <property type="evidence" value="ECO:0007669"/>
    <property type="project" value="UniProtKB-UniRule"/>
</dbReference>
<dbReference type="GO" id="GO:0005886">
    <property type="term" value="C:plasma membrane"/>
    <property type="evidence" value="ECO:0007669"/>
    <property type="project" value="UniProtKB-SubCell"/>
</dbReference>
<evidence type="ECO:0000256" key="1">
    <source>
        <dbReference type="ARBA" id="ARBA00022448"/>
    </source>
</evidence>
<evidence type="ECO:0000256" key="14">
    <source>
        <dbReference type="SAM" id="Coils"/>
    </source>
</evidence>
<evidence type="ECO:0000256" key="6">
    <source>
        <dbReference type="ARBA" id="ARBA00023065"/>
    </source>
</evidence>
<comment type="subunit">
    <text evidence="12">F-type ATPases have 2 components, F(1) - the catalytic core - and F(0) - the membrane proton channel. F(1) has five subunits: alpha(3), beta(3), gamma(1), delta(1), epsilon(1). F(0) has three main subunits: a(1), b(2) and c(10-14). The alpha and beta chains form an alternating ring which encloses part of the gamma chain. F(1) is attached to F(0) by a central stalk formed by the gamma and epsilon chains, while a peripheral stalk is formed by the delta and b chains.</text>
</comment>
<keyword evidence="4 12" id="KW-0375">Hydrogen ion transport</keyword>
<organism evidence="15">
    <name type="scientific">Desulfobacca acetoxidans</name>
    <dbReference type="NCBI Taxonomy" id="60893"/>
    <lineage>
        <taxon>Bacteria</taxon>
        <taxon>Pseudomonadati</taxon>
        <taxon>Thermodesulfobacteriota</taxon>
        <taxon>Desulfobaccia</taxon>
        <taxon>Desulfobaccales</taxon>
        <taxon>Desulfobaccaceae</taxon>
        <taxon>Desulfobacca</taxon>
    </lineage>
</organism>
<evidence type="ECO:0000256" key="12">
    <source>
        <dbReference type="HAMAP-Rule" id="MF_01398"/>
    </source>
</evidence>
<evidence type="ECO:0000256" key="5">
    <source>
        <dbReference type="ARBA" id="ARBA00022989"/>
    </source>
</evidence>
<evidence type="ECO:0000256" key="7">
    <source>
        <dbReference type="ARBA" id="ARBA00023136"/>
    </source>
</evidence>
<comment type="function">
    <text evidence="9 12">F(1)F(0) ATP synthase produces ATP from ADP in the presence of a proton or sodium gradient. F-type ATPases consist of two structural domains, F(1) containing the extramembraneous catalytic core and F(0) containing the membrane proton channel, linked together by a central stalk and a peripheral stalk. During catalysis, ATP synthesis in the catalytic domain of F(1) is coupled via a rotary mechanism of the central stalk subunits to proton translocation.</text>
</comment>
<gene>
    <name evidence="12" type="primary">atpF</name>
    <name evidence="15" type="ORF">ENT08_03150</name>
</gene>
<dbReference type="Pfam" id="PF00430">
    <property type="entry name" value="ATP-synt_B"/>
    <property type="match status" value="1"/>
</dbReference>
<keyword evidence="5 12" id="KW-1133">Transmembrane helix</keyword>
<dbReference type="PANTHER" id="PTHR34264">
    <property type="entry name" value="ATP SYNTHASE SUBUNIT B, CHLOROPLASTIC"/>
    <property type="match status" value="1"/>
</dbReference>
<dbReference type="PANTHER" id="PTHR34264:SF3">
    <property type="entry name" value="ATP SYNTHASE SUBUNIT B, CHLOROPLASTIC"/>
    <property type="match status" value="1"/>
</dbReference>
<dbReference type="EMBL" id="DSXI01000182">
    <property type="protein sequence ID" value="HGS04725.1"/>
    <property type="molecule type" value="Genomic_DNA"/>
</dbReference>
<evidence type="ECO:0000313" key="15">
    <source>
        <dbReference type="EMBL" id="HGS04725.1"/>
    </source>
</evidence>
<proteinExistence type="inferred from homology"/>
<dbReference type="CDD" id="cd06503">
    <property type="entry name" value="ATP-synt_Fo_b"/>
    <property type="match status" value="1"/>
</dbReference>
<evidence type="ECO:0000256" key="3">
    <source>
        <dbReference type="ARBA" id="ARBA00022692"/>
    </source>
</evidence>
<feature type="coiled-coil region" evidence="14">
    <location>
        <begin position="77"/>
        <end position="118"/>
    </location>
</feature>
<protein>
    <recommendedName>
        <fullName evidence="12">ATP synthase subunit b</fullName>
    </recommendedName>
    <alternativeName>
        <fullName evidence="12">ATP synthase F(0) sector subunit b</fullName>
    </alternativeName>
    <alternativeName>
        <fullName evidence="12">ATPase subunit I</fullName>
    </alternativeName>
    <alternativeName>
        <fullName evidence="12">F-type ATPase subunit b</fullName>
        <shortName evidence="12">F-ATPase subunit b</shortName>
    </alternativeName>
</protein>
<evidence type="ECO:0000256" key="11">
    <source>
        <dbReference type="ARBA" id="ARBA00037847"/>
    </source>
</evidence>
<accession>A0A7V4LC40</accession>
<keyword evidence="3 12" id="KW-0812">Transmembrane</keyword>
<keyword evidence="14" id="KW-0175">Coiled coil</keyword>
<keyword evidence="2 12" id="KW-0138">CF(0)</keyword>
<evidence type="ECO:0000256" key="13">
    <source>
        <dbReference type="RuleBase" id="RU003848"/>
    </source>
</evidence>
<keyword evidence="12" id="KW-1003">Cell membrane</keyword>
<dbReference type="GO" id="GO:0012505">
    <property type="term" value="C:endomembrane system"/>
    <property type="evidence" value="ECO:0007669"/>
    <property type="project" value="UniProtKB-SubCell"/>
</dbReference>
<evidence type="ECO:0000256" key="8">
    <source>
        <dbReference type="ARBA" id="ARBA00023310"/>
    </source>
</evidence>
<evidence type="ECO:0000256" key="4">
    <source>
        <dbReference type="ARBA" id="ARBA00022781"/>
    </source>
</evidence>
<keyword evidence="6 12" id="KW-0406">Ion transport</keyword>
<dbReference type="GO" id="GO:0045259">
    <property type="term" value="C:proton-transporting ATP synthase complex"/>
    <property type="evidence" value="ECO:0007669"/>
    <property type="project" value="UniProtKB-KW"/>
</dbReference>
<evidence type="ECO:0000256" key="9">
    <source>
        <dbReference type="ARBA" id="ARBA00025198"/>
    </source>
</evidence>
<comment type="subcellular location">
    <subcellularLocation>
        <location evidence="12">Cell membrane</location>
        <topology evidence="12">Single-pass membrane protein</topology>
    </subcellularLocation>
    <subcellularLocation>
        <location evidence="11">Endomembrane system</location>
        <topology evidence="11">Single-pass membrane protein</topology>
    </subcellularLocation>
</comment>
<reference evidence="15" key="1">
    <citation type="journal article" date="2020" name="mSystems">
        <title>Genome- and Community-Level Interaction Insights into Carbon Utilization and Element Cycling Functions of Hydrothermarchaeota in Hydrothermal Sediment.</title>
        <authorList>
            <person name="Zhou Z."/>
            <person name="Liu Y."/>
            <person name="Xu W."/>
            <person name="Pan J."/>
            <person name="Luo Z.H."/>
            <person name="Li M."/>
        </authorList>
    </citation>
    <scope>NUCLEOTIDE SEQUENCE [LARGE SCALE GENOMIC DNA]</scope>
    <source>
        <strain evidence="15">SpSt-548</strain>
    </source>
</reference>
<comment type="function">
    <text evidence="10">Component of the F(0) channel, it forms part of the peripheral stalk, linking F(1) to F(0). The b'-subunit is a diverged and duplicated form of b found in plants and photosynthetic bacteria.</text>
</comment>
<keyword evidence="1 12" id="KW-0813">Transport</keyword>
<evidence type="ECO:0000256" key="2">
    <source>
        <dbReference type="ARBA" id="ARBA00022547"/>
    </source>
</evidence>
<comment type="similarity">
    <text evidence="12 13">Belongs to the ATPase B chain family.</text>
</comment>
<keyword evidence="7 12" id="KW-0472">Membrane</keyword>
<evidence type="ECO:0000256" key="10">
    <source>
        <dbReference type="ARBA" id="ARBA00025614"/>
    </source>
</evidence>